<evidence type="ECO:0000256" key="3">
    <source>
        <dbReference type="ARBA" id="ARBA00022448"/>
    </source>
</evidence>
<dbReference type="GO" id="GO:0015833">
    <property type="term" value="P:peptide transport"/>
    <property type="evidence" value="ECO:0007669"/>
    <property type="project" value="InterPro"/>
</dbReference>
<dbReference type="SUPFAM" id="SSF52540">
    <property type="entry name" value="P-loop containing nucleoside triphosphate hydrolases"/>
    <property type="match status" value="1"/>
</dbReference>
<evidence type="ECO:0000313" key="11">
    <source>
        <dbReference type="Proteomes" id="UP000569914"/>
    </source>
</evidence>
<keyword evidence="3" id="KW-0813">Transport</keyword>
<dbReference type="PROSITE" id="PS00211">
    <property type="entry name" value="ABC_TRANSPORTER_1"/>
    <property type="match status" value="1"/>
</dbReference>
<keyword evidence="7" id="KW-0472">Membrane</keyword>
<dbReference type="AlphaFoldDB" id="A0A7Y9LFM4"/>
<dbReference type="InterPro" id="IPR027417">
    <property type="entry name" value="P-loop_NTPase"/>
</dbReference>
<keyword evidence="11" id="KW-1185">Reference proteome</keyword>
<dbReference type="Pfam" id="PF08352">
    <property type="entry name" value="oligo_HPY"/>
    <property type="match status" value="1"/>
</dbReference>
<dbReference type="InterPro" id="IPR003439">
    <property type="entry name" value="ABC_transporter-like_ATP-bd"/>
</dbReference>
<reference evidence="10 11" key="1">
    <citation type="submission" date="2020-07" db="EMBL/GenBank/DDBJ databases">
        <title>Sequencing the genomes of 1000 actinobacteria strains.</title>
        <authorList>
            <person name="Klenk H.-P."/>
        </authorList>
    </citation>
    <scope>NUCLEOTIDE SEQUENCE [LARGE SCALE GENOMIC DNA]</scope>
    <source>
        <strain evidence="10 11">DSM 22083</strain>
    </source>
</reference>
<dbReference type="EMBL" id="JACCBU010000001">
    <property type="protein sequence ID" value="NYE75135.1"/>
    <property type="molecule type" value="Genomic_DNA"/>
</dbReference>
<feature type="domain" description="ABC transporter" evidence="9">
    <location>
        <begin position="9"/>
        <end position="311"/>
    </location>
</feature>
<comment type="similarity">
    <text evidence="2">Belongs to the ABC transporter superfamily.</text>
</comment>
<dbReference type="InterPro" id="IPR050388">
    <property type="entry name" value="ABC_Ni/Peptide_Import"/>
</dbReference>
<dbReference type="Pfam" id="PF00005">
    <property type="entry name" value="ABC_tran"/>
    <property type="match status" value="2"/>
</dbReference>
<dbReference type="PROSITE" id="PS50893">
    <property type="entry name" value="ABC_TRANSPORTER_2"/>
    <property type="match status" value="1"/>
</dbReference>
<dbReference type="NCBIfam" id="TIGR01727">
    <property type="entry name" value="oligo_HPY"/>
    <property type="match status" value="1"/>
</dbReference>
<gene>
    <name evidence="10" type="ORF">BKA15_006464</name>
</gene>
<comment type="subcellular location">
    <subcellularLocation>
        <location evidence="1">Cell membrane</location>
        <topology evidence="1">Peripheral membrane protein</topology>
    </subcellularLocation>
</comment>
<dbReference type="SMART" id="SM00382">
    <property type="entry name" value="AAA"/>
    <property type="match status" value="1"/>
</dbReference>
<accession>A0A7Y9LFM4</accession>
<sequence>MAEQDQPLLRVRGLKTQFAVREGTVRAVDGVDLTIRPGETLCVVGESGCGKSITGRSIMQLVDEPGRITAGEIWFRTRSGVNLGPAPGSGLRRAWRRNERRPERSLSLSKGKGDDPQGPSTGSGHEAIDLAPLPTGGPAMRAIRGKEISMIFQEPMASLSPVHTIGRQLTEMIMLHERLSAAEAKDRAIDALRRVGLPSPEKRFDAYSFELSGGMRQRAMIAMAIVCEPQLLIADEPTTALDVTTQRQILDLLRRMQDELGMAMMFITHDLGVVAEIADRVAVMYLGMVIEECDVHQLFASPRHPYTRALLASIPDLEATDRQRLSTIRGTVPHPLNRPDGCPFVTRCDHAIDDCSAALPSMIDGAAGARPRGVRCVHYPDAAAVDDGIGRDLDPAPHAEVAS</sequence>
<evidence type="ECO:0000313" key="10">
    <source>
        <dbReference type="EMBL" id="NYE75135.1"/>
    </source>
</evidence>
<dbReference type="Gene3D" id="3.40.50.300">
    <property type="entry name" value="P-loop containing nucleotide triphosphate hydrolases"/>
    <property type="match status" value="1"/>
</dbReference>
<dbReference type="InterPro" id="IPR013563">
    <property type="entry name" value="Oligopep_ABC_C"/>
</dbReference>
<evidence type="ECO:0000256" key="2">
    <source>
        <dbReference type="ARBA" id="ARBA00005417"/>
    </source>
</evidence>
<dbReference type="PANTHER" id="PTHR43297:SF2">
    <property type="entry name" value="DIPEPTIDE TRANSPORT ATP-BINDING PROTEIN DPPD"/>
    <property type="match status" value="1"/>
</dbReference>
<proteinExistence type="inferred from homology"/>
<keyword evidence="5" id="KW-0547">Nucleotide-binding</keyword>
<organism evidence="10 11">
    <name type="scientific">Microlunatus parietis</name>
    <dbReference type="NCBI Taxonomy" id="682979"/>
    <lineage>
        <taxon>Bacteria</taxon>
        <taxon>Bacillati</taxon>
        <taxon>Actinomycetota</taxon>
        <taxon>Actinomycetes</taxon>
        <taxon>Propionibacteriales</taxon>
        <taxon>Propionibacteriaceae</taxon>
        <taxon>Microlunatus</taxon>
    </lineage>
</organism>
<dbReference type="CDD" id="cd03257">
    <property type="entry name" value="ABC_NikE_OppD_transporters"/>
    <property type="match status" value="1"/>
</dbReference>
<dbReference type="InterPro" id="IPR017871">
    <property type="entry name" value="ABC_transporter-like_CS"/>
</dbReference>
<evidence type="ECO:0000256" key="6">
    <source>
        <dbReference type="ARBA" id="ARBA00022840"/>
    </source>
</evidence>
<evidence type="ECO:0000256" key="8">
    <source>
        <dbReference type="SAM" id="MobiDB-lite"/>
    </source>
</evidence>
<name>A0A7Y9LFM4_9ACTN</name>
<dbReference type="PANTHER" id="PTHR43297">
    <property type="entry name" value="OLIGOPEPTIDE TRANSPORT ATP-BINDING PROTEIN APPD"/>
    <property type="match status" value="1"/>
</dbReference>
<dbReference type="RefSeq" id="WP_179757691.1">
    <property type="nucleotide sequence ID" value="NZ_JACCBU010000001.1"/>
</dbReference>
<evidence type="ECO:0000256" key="7">
    <source>
        <dbReference type="ARBA" id="ARBA00023136"/>
    </source>
</evidence>
<dbReference type="GO" id="GO:0005886">
    <property type="term" value="C:plasma membrane"/>
    <property type="evidence" value="ECO:0007669"/>
    <property type="project" value="UniProtKB-SubCell"/>
</dbReference>
<evidence type="ECO:0000256" key="1">
    <source>
        <dbReference type="ARBA" id="ARBA00004202"/>
    </source>
</evidence>
<evidence type="ECO:0000256" key="5">
    <source>
        <dbReference type="ARBA" id="ARBA00022741"/>
    </source>
</evidence>
<protein>
    <submittedName>
        <fullName evidence="10">Peptide/nickel transport system ATP-binding protein</fullName>
    </submittedName>
</protein>
<dbReference type="InterPro" id="IPR003593">
    <property type="entry name" value="AAA+_ATPase"/>
</dbReference>
<keyword evidence="6 10" id="KW-0067">ATP-binding</keyword>
<evidence type="ECO:0000259" key="9">
    <source>
        <dbReference type="PROSITE" id="PS50893"/>
    </source>
</evidence>
<evidence type="ECO:0000256" key="4">
    <source>
        <dbReference type="ARBA" id="ARBA00022475"/>
    </source>
</evidence>
<comment type="caution">
    <text evidence="10">The sequence shown here is derived from an EMBL/GenBank/DDBJ whole genome shotgun (WGS) entry which is preliminary data.</text>
</comment>
<dbReference type="GO" id="GO:0016887">
    <property type="term" value="F:ATP hydrolysis activity"/>
    <property type="evidence" value="ECO:0007669"/>
    <property type="project" value="InterPro"/>
</dbReference>
<dbReference type="GO" id="GO:0005524">
    <property type="term" value="F:ATP binding"/>
    <property type="evidence" value="ECO:0007669"/>
    <property type="project" value="UniProtKB-KW"/>
</dbReference>
<dbReference type="Proteomes" id="UP000569914">
    <property type="component" value="Unassembled WGS sequence"/>
</dbReference>
<keyword evidence="4" id="KW-1003">Cell membrane</keyword>
<feature type="region of interest" description="Disordered" evidence="8">
    <location>
        <begin position="85"/>
        <end position="136"/>
    </location>
</feature>